<proteinExistence type="predicted"/>
<dbReference type="AlphaFoldDB" id="A0A9P8P5C1"/>
<keyword evidence="2" id="KW-1185">Reference proteome</keyword>
<evidence type="ECO:0000313" key="1">
    <source>
        <dbReference type="EMBL" id="KAH3665520.1"/>
    </source>
</evidence>
<dbReference type="Proteomes" id="UP000769157">
    <property type="component" value="Unassembled WGS sequence"/>
</dbReference>
<protein>
    <submittedName>
        <fullName evidence="1">Uncharacterized protein</fullName>
    </submittedName>
</protein>
<evidence type="ECO:0000313" key="2">
    <source>
        <dbReference type="Proteomes" id="UP000769157"/>
    </source>
</evidence>
<gene>
    <name evidence="1" type="ORF">OGAPHI_003706</name>
</gene>
<dbReference type="GeneID" id="70235671"/>
<reference evidence="1" key="1">
    <citation type="journal article" date="2021" name="Open Biol.">
        <title>Shared evolutionary footprints suggest mitochondrial oxidative damage underlies multiple complex I losses in fungi.</title>
        <authorList>
            <person name="Schikora-Tamarit M.A."/>
            <person name="Marcet-Houben M."/>
            <person name="Nosek J."/>
            <person name="Gabaldon T."/>
        </authorList>
    </citation>
    <scope>NUCLEOTIDE SEQUENCE</scope>
    <source>
        <strain evidence="1">CBS6075</strain>
    </source>
</reference>
<reference evidence="1" key="2">
    <citation type="submission" date="2021-01" db="EMBL/GenBank/DDBJ databases">
        <authorList>
            <person name="Schikora-Tamarit M.A."/>
        </authorList>
    </citation>
    <scope>NUCLEOTIDE SEQUENCE</scope>
    <source>
        <strain evidence="1">CBS6075</strain>
    </source>
</reference>
<comment type="caution">
    <text evidence="1">The sequence shown here is derived from an EMBL/GenBank/DDBJ whole genome shotgun (WGS) entry which is preliminary data.</text>
</comment>
<accession>A0A9P8P5C1</accession>
<name>A0A9P8P5C1_9ASCO</name>
<organism evidence="1 2">
    <name type="scientific">Ogataea philodendri</name>
    <dbReference type="NCBI Taxonomy" id="1378263"/>
    <lineage>
        <taxon>Eukaryota</taxon>
        <taxon>Fungi</taxon>
        <taxon>Dikarya</taxon>
        <taxon>Ascomycota</taxon>
        <taxon>Saccharomycotina</taxon>
        <taxon>Pichiomycetes</taxon>
        <taxon>Pichiales</taxon>
        <taxon>Pichiaceae</taxon>
        <taxon>Ogataea</taxon>
    </lineage>
</organism>
<dbReference type="RefSeq" id="XP_046060724.1">
    <property type="nucleotide sequence ID" value="XM_046204707.1"/>
</dbReference>
<sequence length="66" mass="7178">MRYNSPKRNSLEEELILDLLFARAAITSEILYILITPPSSPGSALAALDSSSPSIMEPIIEFALLS</sequence>
<dbReference type="EMBL" id="JAEUBE010000295">
    <property type="protein sequence ID" value="KAH3665520.1"/>
    <property type="molecule type" value="Genomic_DNA"/>
</dbReference>